<evidence type="ECO:0000313" key="9">
    <source>
        <dbReference type="Proteomes" id="UP000001304"/>
    </source>
</evidence>
<reference evidence="8 9" key="1">
    <citation type="journal article" date="2010" name="Stand. Genomic Sci.">
        <title>Complete genome sequence of Ignisphaera aggregans type strain (AQ1.S1).</title>
        <authorList>
            <person name="Goker M."/>
            <person name="Held B."/>
            <person name="Lapidus A."/>
            <person name="Nolan M."/>
            <person name="Spring S."/>
            <person name="Yasawong M."/>
            <person name="Lucas S."/>
            <person name="Glavina Del Rio T."/>
            <person name="Tice H."/>
            <person name="Cheng J.F."/>
            <person name="Goodwin L."/>
            <person name="Tapia R."/>
            <person name="Pitluck S."/>
            <person name="Liolios K."/>
            <person name="Ivanova N."/>
            <person name="Mavromatis K."/>
            <person name="Mikhailova N."/>
            <person name="Pati A."/>
            <person name="Chen A."/>
            <person name="Palaniappan K."/>
            <person name="Brambilla E."/>
            <person name="Land M."/>
            <person name="Hauser L."/>
            <person name="Chang Y.J."/>
            <person name="Jeffries C.D."/>
            <person name="Brettin T."/>
            <person name="Detter J.C."/>
            <person name="Han C."/>
            <person name="Rohde M."/>
            <person name="Sikorski J."/>
            <person name="Woyke T."/>
            <person name="Bristow J."/>
            <person name="Eisen J.A."/>
            <person name="Markowitz V."/>
            <person name="Hugenholtz P."/>
            <person name="Kyrpides N.C."/>
            <person name="Klenk H.P."/>
        </authorList>
    </citation>
    <scope>NUCLEOTIDE SEQUENCE [LARGE SCALE GENOMIC DNA]</scope>
    <source>
        <strain evidence="9">DSM 17230 / JCM 13409 / AQ1.S1</strain>
    </source>
</reference>
<dbReference type="HOGENOM" id="CLU_007100_9_5_2"/>
<evidence type="ECO:0000256" key="1">
    <source>
        <dbReference type="ARBA" id="ARBA00004651"/>
    </source>
</evidence>
<name>E0ST36_IGNAA</name>
<evidence type="ECO:0000256" key="6">
    <source>
        <dbReference type="SAM" id="Phobius"/>
    </source>
</evidence>
<dbReference type="Proteomes" id="UP000001304">
    <property type="component" value="Chromosome"/>
</dbReference>
<dbReference type="EMBL" id="CP002098">
    <property type="protein sequence ID" value="ADM28697.1"/>
    <property type="molecule type" value="Genomic_DNA"/>
</dbReference>
<proteinExistence type="predicted"/>
<dbReference type="Pfam" id="PF00361">
    <property type="entry name" value="Proton_antipo_M"/>
    <property type="match status" value="1"/>
</dbReference>
<feature type="domain" description="NADH:quinone oxidoreductase/Mrp antiporter transmembrane" evidence="7">
    <location>
        <begin position="136"/>
        <end position="458"/>
    </location>
</feature>
<feature type="transmembrane region" description="Helical" evidence="6">
    <location>
        <begin position="6"/>
        <end position="24"/>
    </location>
</feature>
<dbReference type="STRING" id="583356.Igag_1904"/>
<feature type="transmembrane region" description="Helical" evidence="6">
    <location>
        <begin position="171"/>
        <end position="193"/>
    </location>
</feature>
<evidence type="ECO:0000259" key="7">
    <source>
        <dbReference type="Pfam" id="PF00361"/>
    </source>
</evidence>
<keyword evidence="2" id="KW-1003">Cell membrane</keyword>
<dbReference type="PANTHER" id="PTHR42703:SF1">
    <property type="entry name" value="NA(+)_H(+) ANTIPORTER SUBUNIT D1"/>
    <property type="match status" value="1"/>
</dbReference>
<accession>E0ST36</accession>
<comment type="subcellular location">
    <subcellularLocation>
        <location evidence="1">Cell membrane</location>
        <topology evidence="1">Multi-pass membrane protein</topology>
    </subcellularLocation>
</comment>
<evidence type="ECO:0000313" key="8">
    <source>
        <dbReference type="EMBL" id="ADM28697.1"/>
    </source>
</evidence>
<feature type="transmembrane region" description="Helical" evidence="6">
    <location>
        <begin position="141"/>
        <end position="159"/>
    </location>
</feature>
<dbReference type="AlphaFoldDB" id="E0ST36"/>
<feature type="transmembrane region" description="Helical" evidence="6">
    <location>
        <begin position="224"/>
        <end position="245"/>
    </location>
</feature>
<dbReference type="KEGG" id="iag:Igag_1904"/>
<feature type="transmembrane region" description="Helical" evidence="6">
    <location>
        <begin position="304"/>
        <end position="326"/>
    </location>
</feature>
<feature type="transmembrane region" description="Helical" evidence="6">
    <location>
        <begin position="446"/>
        <end position="467"/>
    </location>
</feature>
<feature type="transmembrane region" description="Helical" evidence="6">
    <location>
        <begin position="36"/>
        <end position="57"/>
    </location>
</feature>
<evidence type="ECO:0000256" key="5">
    <source>
        <dbReference type="ARBA" id="ARBA00023136"/>
    </source>
</evidence>
<dbReference type="GO" id="GO:0005886">
    <property type="term" value="C:plasma membrane"/>
    <property type="evidence" value="ECO:0007669"/>
    <property type="project" value="UniProtKB-SubCell"/>
</dbReference>
<keyword evidence="5 6" id="KW-0472">Membrane</keyword>
<feature type="transmembrane region" description="Helical" evidence="6">
    <location>
        <begin position="86"/>
        <end position="104"/>
    </location>
</feature>
<dbReference type="PANTHER" id="PTHR42703">
    <property type="entry name" value="NADH DEHYDROGENASE"/>
    <property type="match status" value="1"/>
</dbReference>
<feature type="transmembrane region" description="Helical" evidence="6">
    <location>
        <begin position="375"/>
        <end position="392"/>
    </location>
</feature>
<evidence type="ECO:0000256" key="2">
    <source>
        <dbReference type="ARBA" id="ARBA00022475"/>
    </source>
</evidence>
<feature type="transmembrane region" description="Helical" evidence="6">
    <location>
        <begin position="404"/>
        <end position="426"/>
    </location>
</feature>
<keyword evidence="3 6" id="KW-0812">Transmembrane</keyword>
<keyword evidence="9" id="KW-1185">Reference proteome</keyword>
<sequence length="550" mass="59841">MLTSPIYGIIPPLLIVSAFILPLISIFIKSKKFYDLYALLINIVVLMLSIIILIDVYKAENPIIYPFGGWPPPIGIVYEIDRLNGFLGFVAVFVMFMVVLYSWWYTGEMDEKSIAYYYTLLLGLEAGVTGCIYTGDAFNLFVMLEVLSISAYGLVAFYRNKPQAVEASIKYSMVGIIATALYFFAVILLYGAYGTLNMADLALKSRAQSLGLSMFMDWFTLSGGFYGDIVATTAVALAIAFWAFMVKSALFPNHFWLLDAHPEAPAPVSAILSGVVVNVGIYAVIRFVYTIFGQESVLGGLRNAFGIVFIVLGGLGAVITALLMAVQKDVKRLLAYSTVQHVCLIYMALGTGIVYPEASGVVLAATMLHILNHSIGKSMLFMSTGVLIRIANSRDIDRLIGSGRIAPIAGLATVIGALHLLGLPPLAGFFSKLYMYNAYLSVNQPILAILLVLATAISVMGYAKLLIMGVAKPLRKIEVDVKSLPTISASLVLTIMTVSCIVISILLLSIPYIPISNLWDKLMVVAKDATNFNSYISSFINAWQSILGVK</sequence>
<feature type="transmembrane region" description="Helical" evidence="6">
    <location>
        <begin position="266"/>
        <end position="292"/>
    </location>
</feature>
<dbReference type="InterPro" id="IPR050586">
    <property type="entry name" value="CPA3_Na-H_Antiporter_D"/>
</dbReference>
<gene>
    <name evidence="8" type="ordered locus">Igag_1904</name>
</gene>
<feature type="transmembrane region" description="Helical" evidence="6">
    <location>
        <begin position="116"/>
        <end position="135"/>
    </location>
</feature>
<feature type="transmembrane region" description="Helical" evidence="6">
    <location>
        <begin position="333"/>
        <end position="355"/>
    </location>
</feature>
<protein>
    <submittedName>
        <fullName evidence="8">NADH/Ubiquinone/plastoquinone (Complex I)</fullName>
    </submittedName>
</protein>
<evidence type="ECO:0000256" key="4">
    <source>
        <dbReference type="ARBA" id="ARBA00022989"/>
    </source>
</evidence>
<dbReference type="BioCyc" id="IAGG583356:GHAH-1893-MONOMER"/>
<organism evidence="8 9">
    <name type="scientific">Ignisphaera aggregans (strain DSM 17230 / JCM 13409 / AQ1.S1)</name>
    <dbReference type="NCBI Taxonomy" id="583356"/>
    <lineage>
        <taxon>Archaea</taxon>
        <taxon>Thermoproteota</taxon>
        <taxon>Thermoprotei</taxon>
        <taxon>Desulfurococcales</taxon>
        <taxon>Desulfurococcaceae</taxon>
        <taxon>Ignisphaera</taxon>
    </lineage>
</organism>
<dbReference type="InterPro" id="IPR001750">
    <property type="entry name" value="ND/Mrp_TM"/>
</dbReference>
<evidence type="ECO:0000256" key="3">
    <source>
        <dbReference type="ARBA" id="ARBA00022692"/>
    </source>
</evidence>
<keyword evidence="8" id="KW-0830">Ubiquinone</keyword>
<keyword evidence="4 6" id="KW-1133">Transmembrane helix</keyword>
<feature type="transmembrane region" description="Helical" evidence="6">
    <location>
        <begin position="488"/>
        <end position="513"/>
    </location>
</feature>